<reference evidence="11" key="1">
    <citation type="submission" date="2018-06" db="EMBL/GenBank/DDBJ databases">
        <authorList>
            <person name="Zhirakovskaya E."/>
        </authorList>
    </citation>
    <scope>NUCLEOTIDE SEQUENCE</scope>
</reference>
<dbReference type="Pfam" id="PF00483">
    <property type="entry name" value="NTP_transferase"/>
    <property type="match status" value="1"/>
</dbReference>
<dbReference type="SUPFAM" id="SSF51161">
    <property type="entry name" value="Trimeric LpxA-like enzymes"/>
    <property type="match status" value="1"/>
</dbReference>
<dbReference type="InterPro" id="IPR056729">
    <property type="entry name" value="GMPPB_C"/>
</dbReference>
<sequence length="401" mass="43224">MKALLLAGGRGAHMAPFSGTRPNPMIPVGGRYVIDHTVAMLYEAGINSMNLVVGHRPETLTKYLSPEHPTGMTIHFIDQGKQNGIGKAMLKARDRFSPGEHFVLVYADTLTASNIISVILQSFSLHNEPTAAICHTRSGEKYGNVYLGKDMKITKIIEKPKLKAGLGNYVLAGVFVLPEAFFGFLEKSKGNMEAALKQLIKKQSLRASIWGEEWIDMAYPWDILKANRMVMDQWKEAAIHQSVELSNTTIRGPVRICEGADIRAGAVLEGPAYIGPGSFIGHNVLLRPYTSVGANSVIGHGAELKNCVIFPETVVGRLSFIGDSVVGEGVDIGAGTMTINRTIDKKEVKIKEGRTLVRAGLDKLGAFIGDGAVIGASNILDAGSMVQAGKMIPHNCSYPAK</sequence>
<comment type="pathway">
    <text evidence="2">Nucleotide-sugar biosynthesis; UDP-N-acetyl-alpha-D-glucosamine biosynthesis; UDP-N-acetyl-alpha-D-glucosamine from N-acetyl-alpha-D-glucosamine 1-phosphate: step 1/1.</text>
</comment>
<feature type="domain" description="Nucleotidyl transferase" evidence="9">
    <location>
        <begin position="2"/>
        <end position="230"/>
    </location>
</feature>
<keyword evidence="6" id="KW-0012">Acyltransferase</keyword>
<dbReference type="EMBL" id="UOGB01000128">
    <property type="protein sequence ID" value="VAX18946.1"/>
    <property type="molecule type" value="Genomic_DNA"/>
</dbReference>
<gene>
    <name evidence="11" type="ORF">MNBD_NITROSPINAE03-437</name>
</gene>
<dbReference type="InterPro" id="IPR050065">
    <property type="entry name" value="GlmU-like"/>
</dbReference>
<keyword evidence="5" id="KW-0511">Multifunctional enzyme</keyword>
<evidence type="ECO:0000259" key="10">
    <source>
        <dbReference type="Pfam" id="PF25087"/>
    </source>
</evidence>
<dbReference type="InterPro" id="IPR029044">
    <property type="entry name" value="Nucleotide-diphossugar_trans"/>
</dbReference>
<dbReference type="AlphaFoldDB" id="A0A3B1BKY0"/>
<evidence type="ECO:0000256" key="6">
    <source>
        <dbReference type="ARBA" id="ARBA00023315"/>
    </source>
</evidence>
<organism evidence="11">
    <name type="scientific">hydrothermal vent metagenome</name>
    <dbReference type="NCBI Taxonomy" id="652676"/>
    <lineage>
        <taxon>unclassified sequences</taxon>
        <taxon>metagenomes</taxon>
        <taxon>ecological metagenomes</taxon>
    </lineage>
</organism>
<feature type="domain" description="Mannose-1-phosphate guanyltransferase C-terminal" evidence="10">
    <location>
        <begin position="269"/>
        <end position="356"/>
    </location>
</feature>
<dbReference type="GO" id="GO:0019134">
    <property type="term" value="F:glucosamine-1-phosphate N-acetyltransferase activity"/>
    <property type="evidence" value="ECO:0007669"/>
    <property type="project" value="UniProtKB-EC"/>
</dbReference>
<proteinExistence type="predicted"/>
<dbReference type="Gene3D" id="2.160.10.10">
    <property type="entry name" value="Hexapeptide repeat proteins"/>
    <property type="match status" value="1"/>
</dbReference>
<evidence type="ECO:0000256" key="4">
    <source>
        <dbReference type="ARBA" id="ARBA00022695"/>
    </source>
</evidence>
<evidence type="ECO:0000313" key="11">
    <source>
        <dbReference type="EMBL" id="VAX18946.1"/>
    </source>
</evidence>
<evidence type="ECO:0000256" key="5">
    <source>
        <dbReference type="ARBA" id="ARBA00023268"/>
    </source>
</evidence>
<accession>A0A3B1BKY0</accession>
<comment type="catalytic activity">
    <reaction evidence="7">
        <text>alpha-D-glucosamine 1-phosphate + acetyl-CoA = N-acetyl-alpha-D-glucosamine 1-phosphate + CoA + H(+)</text>
        <dbReference type="Rhea" id="RHEA:13725"/>
        <dbReference type="ChEBI" id="CHEBI:15378"/>
        <dbReference type="ChEBI" id="CHEBI:57287"/>
        <dbReference type="ChEBI" id="CHEBI:57288"/>
        <dbReference type="ChEBI" id="CHEBI:57776"/>
        <dbReference type="ChEBI" id="CHEBI:58516"/>
        <dbReference type="EC" id="2.3.1.157"/>
    </reaction>
</comment>
<comment type="catalytic activity">
    <reaction evidence="8">
        <text>N-acetyl-alpha-D-glucosamine 1-phosphate + UTP + H(+) = UDP-N-acetyl-alpha-D-glucosamine + diphosphate</text>
        <dbReference type="Rhea" id="RHEA:13509"/>
        <dbReference type="ChEBI" id="CHEBI:15378"/>
        <dbReference type="ChEBI" id="CHEBI:33019"/>
        <dbReference type="ChEBI" id="CHEBI:46398"/>
        <dbReference type="ChEBI" id="CHEBI:57705"/>
        <dbReference type="ChEBI" id="CHEBI:57776"/>
        <dbReference type="EC" id="2.7.7.23"/>
    </reaction>
</comment>
<dbReference type="InterPro" id="IPR011004">
    <property type="entry name" value="Trimer_LpxA-like_sf"/>
</dbReference>
<dbReference type="Gene3D" id="3.90.550.10">
    <property type="entry name" value="Spore Coat Polysaccharide Biosynthesis Protein SpsA, Chain A"/>
    <property type="match status" value="1"/>
</dbReference>
<keyword evidence="3" id="KW-0808">Transferase</keyword>
<dbReference type="SUPFAM" id="SSF53448">
    <property type="entry name" value="Nucleotide-diphospho-sugar transferases"/>
    <property type="match status" value="1"/>
</dbReference>
<evidence type="ECO:0000256" key="2">
    <source>
        <dbReference type="ARBA" id="ARBA00005208"/>
    </source>
</evidence>
<name>A0A3B1BKY0_9ZZZZ</name>
<evidence type="ECO:0000256" key="3">
    <source>
        <dbReference type="ARBA" id="ARBA00022679"/>
    </source>
</evidence>
<dbReference type="PANTHER" id="PTHR43584:SF8">
    <property type="entry name" value="N-ACETYLMURAMATE ALPHA-1-PHOSPHATE URIDYLYLTRANSFERASE"/>
    <property type="match status" value="1"/>
</dbReference>
<dbReference type="Pfam" id="PF25087">
    <property type="entry name" value="GMPPB_C"/>
    <property type="match status" value="1"/>
</dbReference>
<evidence type="ECO:0000256" key="7">
    <source>
        <dbReference type="ARBA" id="ARBA00048247"/>
    </source>
</evidence>
<keyword evidence="4" id="KW-0548">Nucleotidyltransferase</keyword>
<protein>
    <submittedName>
        <fullName evidence="11">Uncharacterized protein</fullName>
    </submittedName>
</protein>
<evidence type="ECO:0000256" key="8">
    <source>
        <dbReference type="ARBA" id="ARBA00048493"/>
    </source>
</evidence>
<evidence type="ECO:0000259" key="9">
    <source>
        <dbReference type="Pfam" id="PF00483"/>
    </source>
</evidence>
<dbReference type="PANTHER" id="PTHR43584">
    <property type="entry name" value="NUCLEOTIDYL TRANSFERASE"/>
    <property type="match status" value="1"/>
</dbReference>
<dbReference type="GO" id="GO:0003977">
    <property type="term" value="F:UDP-N-acetylglucosamine diphosphorylase activity"/>
    <property type="evidence" value="ECO:0007669"/>
    <property type="project" value="UniProtKB-EC"/>
</dbReference>
<dbReference type="CDD" id="cd04181">
    <property type="entry name" value="NTP_transferase"/>
    <property type="match status" value="1"/>
</dbReference>
<dbReference type="InterPro" id="IPR005835">
    <property type="entry name" value="NTP_transferase_dom"/>
</dbReference>
<comment type="pathway">
    <text evidence="1">Nucleotide-sugar biosynthesis; UDP-N-acetyl-alpha-D-glucosamine biosynthesis; N-acetyl-alpha-D-glucosamine 1-phosphate from alpha-D-glucosamine 6-phosphate (route II): step 2/2.</text>
</comment>
<evidence type="ECO:0000256" key="1">
    <source>
        <dbReference type="ARBA" id="ARBA00005166"/>
    </source>
</evidence>